<dbReference type="EMBL" id="JAUCMV010000005">
    <property type="protein sequence ID" value="KAK0400133.1"/>
    <property type="molecule type" value="Genomic_DNA"/>
</dbReference>
<evidence type="ECO:0000256" key="8">
    <source>
        <dbReference type="ARBA" id="ARBA00023136"/>
    </source>
</evidence>
<dbReference type="AlphaFoldDB" id="A0AA39H6G8"/>
<dbReference type="GO" id="GO:0022857">
    <property type="term" value="F:transmembrane transporter activity"/>
    <property type="evidence" value="ECO:0007669"/>
    <property type="project" value="InterPro"/>
</dbReference>
<evidence type="ECO:0000256" key="7">
    <source>
        <dbReference type="ARBA" id="ARBA00022989"/>
    </source>
</evidence>
<comment type="caution">
    <text evidence="12">The sequence shown here is derived from an EMBL/GenBank/DDBJ whole genome shotgun (WGS) entry which is preliminary data.</text>
</comment>
<feature type="transmembrane region" description="Helical" evidence="11">
    <location>
        <begin position="752"/>
        <end position="772"/>
    </location>
</feature>
<dbReference type="PROSITE" id="PS01022">
    <property type="entry name" value="PTR2_1"/>
    <property type="match status" value="1"/>
</dbReference>
<feature type="compositionally biased region" description="Acidic residues" evidence="10">
    <location>
        <begin position="825"/>
        <end position="836"/>
    </location>
</feature>
<evidence type="ECO:0000256" key="9">
    <source>
        <dbReference type="ARBA" id="ARBA00078114"/>
    </source>
</evidence>
<sequence length="836" mass="92847">MDGDSVRSRNRGLLDSFDGESVAPVKHNALEPEPHGFKEMLKKWPKATFCIVGNEFCERFSYYGMRAVLTLYLLNILQFNNDNATILYHAFTVVAYASSLLGSILADGYIGKFWTIFFVSIVYAGGNVMLAVSSTFDKASHIHPYLDFAALFVIGLGTGGIKPCVSSFGADQFPSHHTKMISIFFSVFYFTVNAGSTISMALTPIFRTMPCMGHDSCYPLAFGVPAGLMLLATVLFMVGSVSYKKVPPKENTIKRVCVTISVAIFNFFRNWNTKRDHWMDHFLDNHRCENDPKCLALAVKGKRVGEKCAQQQFADDCKSLVRVTVMMLPVPMFWALYDQQGSRWLLQAVEMETEIWSGFNILPDQMSIVNAILILIFIPIFQSAVYPAVERCGIRTTPLRKMVVGGLLAALSFAVCGFVQLRVNQTLPDIPAHDTSFVSIINAFPNCGVTVTNDMMPHGNAVFIPANTSLIEDKVKAIDELYRFKVGSKKNVTFIFTYNGTDCFDYDKNPLNIVKELNGGTTYYIATTPQGLLSDTSSLKKPQEGEGESSVSLDFLIPCSSLPANVTWDKACNATNNSTETSYNSTIAACEISDRPHCDPRNKLYGEWNRGKHVPLNSLRSDVSQGTRYGHQDLKPGTYQLFYVKNNQPPGTDRTPSEHDLQFVQIPDVVLQIKGQGGVYTLTVAKDGNLRDLSVKKNLFNVHPVVPKNHVNIVWQLPQYVIITAAEILFSIPGLEFSYSQAAPSLKSVVTALWLITVAFGDAIIIIIDMIVKIENLAIIMFVFGAAMVIVIGVFTLMSIFYYDYVDYSKVEQEDESLPGGEENGGYEEVDESVKL</sequence>
<accession>A0AA39H6G8</accession>
<dbReference type="FunFam" id="1.20.1250.20:FF:000049">
    <property type="entry name" value="Solute carrier family 15 member 2"/>
    <property type="match status" value="1"/>
</dbReference>
<evidence type="ECO:0000256" key="3">
    <source>
        <dbReference type="ARBA" id="ARBA00022448"/>
    </source>
</evidence>
<feature type="transmembrane region" description="Helical" evidence="11">
    <location>
        <begin position="181"/>
        <end position="206"/>
    </location>
</feature>
<feature type="transmembrane region" description="Helical" evidence="11">
    <location>
        <begin position="218"/>
        <end position="239"/>
    </location>
</feature>
<proteinExistence type="inferred from homology"/>
<feature type="region of interest" description="Disordered" evidence="10">
    <location>
        <begin position="815"/>
        <end position="836"/>
    </location>
</feature>
<evidence type="ECO:0000256" key="2">
    <source>
        <dbReference type="ARBA" id="ARBA00005982"/>
    </source>
</evidence>
<feature type="transmembrane region" description="Helical" evidence="11">
    <location>
        <begin position="779"/>
        <end position="803"/>
    </location>
</feature>
<evidence type="ECO:0000256" key="1">
    <source>
        <dbReference type="ARBA" id="ARBA00004141"/>
    </source>
</evidence>
<dbReference type="Gene3D" id="1.20.1250.20">
    <property type="entry name" value="MFS general substrate transporter like domains"/>
    <property type="match status" value="2"/>
</dbReference>
<organism evidence="12 13">
    <name type="scientific">Steinernema hermaphroditum</name>
    <dbReference type="NCBI Taxonomy" id="289476"/>
    <lineage>
        <taxon>Eukaryota</taxon>
        <taxon>Metazoa</taxon>
        <taxon>Ecdysozoa</taxon>
        <taxon>Nematoda</taxon>
        <taxon>Chromadorea</taxon>
        <taxon>Rhabditida</taxon>
        <taxon>Tylenchina</taxon>
        <taxon>Panagrolaimomorpha</taxon>
        <taxon>Strongyloidoidea</taxon>
        <taxon>Steinernematidae</taxon>
        <taxon>Steinernema</taxon>
    </lineage>
</organism>
<evidence type="ECO:0000256" key="6">
    <source>
        <dbReference type="ARBA" id="ARBA00022927"/>
    </source>
</evidence>
<dbReference type="SUPFAM" id="SSF103473">
    <property type="entry name" value="MFS general substrate transporter"/>
    <property type="match status" value="1"/>
</dbReference>
<keyword evidence="7 11" id="KW-1133">Transmembrane helix</keyword>
<evidence type="ECO:0000313" key="13">
    <source>
        <dbReference type="Proteomes" id="UP001175271"/>
    </source>
</evidence>
<dbReference type="Proteomes" id="UP001175271">
    <property type="component" value="Unassembled WGS sequence"/>
</dbReference>
<feature type="transmembrane region" description="Helical" evidence="11">
    <location>
        <begin position="368"/>
        <end position="389"/>
    </location>
</feature>
<dbReference type="InterPro" id="IPR036259">
    <property type="entry name" value="MFS_trans_sf"/>
</dbReference>
<keyword evidence="8 11" id="KW-0472">Membrane</keyword>
<dbReference type="Pfam" id="PF00854">
    <property type="entry name" value="PTR2"/>
    <property type="match status" value="2"/>
</dbReference>
<evidence type="ECO:0000313" key="12">
    <source>
        <dbReference type="EMBL" id="KAK0400133.1"/>
    </source>
</evidence>
<keyword evidence="5" id="KW-0571">Peptide transport</keyword>
<feature type="transmembrane region" description="Helical" evidence="11">
    <location>
        <begin position="63"/>
        <end position="80"/>
    </location>
</feature>
<dbReference type="GO" id="GO:0016020">
    <property type="term" value="C:membrane"/>
    <property type="evidence" value="ECO:0007669"/>
    <property type="project" value="UniProtKB-SubCell"/>
</dbReference>
<keyword evidence="4 11" id="KW-0812">Transmembrane</keyword>
<evidence type="ECO:0000256" key="11">
    <source>
        <dbReference type="SAM" id="Phobius"/>
    </source>
</evidence>
<gene>
    <name evidence="12" type="ORF">QR680_003371</name>
</gene>
<keyword evidence="6" id="KW-0653">Protein transport</keyword>
<feature type="transmembrane region" description="Helical" evidence="11">
    <location>
        <begin position="320"/>
        <end position="337"/>
    </location>
</feature>
<dbReference type="InterPro" id="IPR018456">
    <property type="entry name" value="PTR2_symporter_CS"/>
</dbReference>
<evidence type="ECO:0000256" key="10">
    <source>
        <dbReference type="SAM" id="MobiDB-lite"/>
    </source>
</evidence>
<feature type="transmembrane region" description="Helical" evidence="11">
    <location>
        <begin position="142"/>
        <end position="161"/>
    </location>
</feature>
<reference evidence="12" key="1">
    <citation type="submission" date="2023-06" db="EMBL/GenBank/DDBJ databases">
        <title>Genomic analysis of the entomopathogenic nematode Steinernema hermaphroditum.</title>
        <authorList>
            <person name="Schwarz E.M."/>
            <person name="Heppert J.K."/>
            <person name="Baniya A."/>
            <person name="Schwartz H.T."/>
            <person name="Tan C.-H."/>
            <person name="Antoshechkin I."/>
            <person name="Sternberg P.W."/>
            <person name="Goodrich-Blair H."/>
            <person name="Dillman A.R."/>
        </authorList>
    </citation>
    <scope>NUCLEOTIDE SEQUENCE</scope>
    <source>
        <strain evidence="12">PS9179</strain>
        <tissue evidence="12">Whole animal</tissue>
    </source>
</reference>
<dbReference type="GO" id="GO:0006857">
    <property type="term" value="P:oligopeptide transport"/>
    <property type="evidence" value="ECO:0007669"/>
    <property type="project" value="InterPro"/>
</dbReference>
<feature type="transmembrane region" description="Helical" evidence="11">
    <location>
        <begin position="113"/>
        <end position="136"/>
    </location>
</feature>
<feature type="transmembrane region" description="Helical" evidence="11">
    <location>
        <begin position="86"/>
        <end position="106"/>
    </location>
</feature>
<keyword evidence="3" id="KW-0813">Transport</keyword>
<feature type="transmembrane region" description="Helical" evidence="11">
    <location>
        <begin position="401"/>
        <end position="421"/>
    </location>
</feature>
<name>A0AA39H6G8_9BILA</name>
<dbReference type="InterPro" id="IPR000109">
    <property type="entry name" value="POT_fam"/>
</dbReference>
<evidence type="ECO:0000256" key="4">
    <source>
        <dbReference type="ARBA" id="ARBA00022692"/>
    </source>
</evidence>
<evidence type="ECO:0000256" key="5">
    <source>
        <dbReference type="ARBA" id="ARBA00022856"/>
    </source>
</evidence>
<comment type="similarity">
    <text evidence="2">Belongs to the major facilitator superfamily. Proton-dependent oligopeptide transporter (POT/PTR) (TC 2.A.17) family.</text>
</comment>
<dbReference type="GO" id="GO:0015031">
    <property type="term" value="P:protein transport"/>
    <property type="evidence" value="ECO:0007669"/>
    <property type="project" value="UniProtKB-KW"/>
</dbReference>
<comment type="subcellular location">
    <subcellularLocation>
        <location evidence="1">Membrane</location>
        <topology evidence="1">Multi-pass membrane protein</topology>
    </subcellularLocation>
</comment>
<dbReference type="PANTHER" id="PTHR11654">
    <property type="entry name" value="OLIGOPEPTIDE TRANSPORTER-RELATED"/>
    <property type="match status" value="1"/>
</dbReference>
<protein>
    <recommendedName>
        <fullName evidence="9">Oligopeptide transporter 1</fullName>
    </recommendedName>
</protein>
<keyword evidence="13" id="KW-1185">Reference proteome</keyword>